<gene>
    <name evidence="7" type="ORF">SAMN05660991_04410</name>
</gene>
<protein>
    <submittedName>
        <fullName evidence="7">Diguanylate cyclase (GGDEF) domain-containing protein</fullName>
    </submittedName>
</protein>
<dbReference type="SMART" id="SM00304">
    <property type="entry name" value="HAMP"/>
    <property type="match status" value="1"/>
</dbReference>
<feature type="domain" description="EAL" evidence="4">
    <location>
        <begin position="624"/>
        <end position="880"/>
    </location>
</feature>
<dbReference type="OrthoDB" id="23692at2"/>
<keyword evidence="1 3" id="KW-0812">Transmembrane</keyword>
<dbReference type="EMBL" id="FOEE01000020">
    <property type="protein sequence ID" value="SEP26975.1"/>
    <property type="molecule type" value="Genomic_DNA"/>
</dbReference>
<keyword evidence="3" id="KW-0472">Membrane</keyword>
<dbReference type="AlphaFoldDB" id="A0A1H8WH23"/>
<dbReference type="PROSITE" id="PS50885">
    <property type="entry name" value="HAMP"/>
    <property type="match status" value="1"/>
</dbReference>
<name>A0A1H8WH23_9ACTN</name>
<feature type="transmembrane region" description="Helical" evidence="3">
    <location>
        <begin position="12"/>
        <end position="37"/>
    </location>
</feature>
<dbReference type="InterPro" id="IPR029787">
    <property type="entry name" value="Nucleotide_cyclase"/>
</dbReference>
<dbReference type="Pfam" id="PF00672">
    <property type="entry name" value="HAMP"/>
    <property type="match status" value="1"/>
</dbReference>
<evidence type="ECO:0000313" key="8">
    <source>
        <dbReference type="Proteomes" id="UP000198960"/>
    </source>
</evidence>
<dbReference type="STRING" id="673521.SAMN05660991_04410"/>
<dbReference type="NCBIfam" id="TIGR00254">
    <property type="entry name" value="GGDEF"/>
    <property type="match status" value="1"/>
</dbReference>
<dbReference type="Gene3D" id="3.30.70.270">
    <property type="match status" value="1"/>
</dbReference>
<dbReference type="SUPFAM" id="SSF55073">
    <property type="entry name" value="Nucleotide cyclase"/>
    <property type="match status" value="1"/>
</dbReference>
<dbReference type="CDD" id="cd01949">
    <property type="entry name" value="GGDEF"/>
    <property type="match status" value="1"/>
</dbReference>
<dbReference type="InterPro" id="IPR001633">
    <property type="entry name" value="EAL_dom"/>
</dbReference>
<keyword evidence="8" id="KW-1185">Reference proteome</keyword>
<dbReference type="GO" id="GO:0007165">
    <property type="term" value="P:signal transduction"/>
    <property type="evidence" value="ECO:0007669"/>
    <property type="project" value="InterPro"/>
</dbReference>
<dbReference type="PROSITE" id="PS50887">
    <property type="entry name" value="GGDEF"/>
    <property type="match status" value="1"/>
</dbReference>
<dbReference type="SUPFAM" id="SSF141868">
    <property type="entry name" value="EAL domain-like"/>
    <property type="match status" value="1"/>
</dbReference>
<dbReference type="InterPro" id="IPR000160">
    <property type="entry name" value="GGDEF_dom"/>
</dbReference>
<evidence type="ECO:0000256" key="1">
    <source>
        <dbReference type="ARBA" id="ARBA00022692"/>
    </source>
</evidence>
<dbReference type="InterPro" id="IPR052155">
    <property type="entry name" value="Biofilm_reg_signaling"/>
</dbReference>
<dbReference type="PROSITE" id="PS50883">
    <property type="entry name" value="EAL"/>
    <property type="match status" value="1"/>
</dbReference>
<evidence type="ECO:0000259" key="5">
    <source>
        <dbReference type="PROSITE" id="PS50885"/>
    </source>
</evidence>
<dbReference type="Pfam" id="PF00563">
    <property type="entry name" value="EAL"/>
    <property type="match status" value="1"/>
</dbReference>
<accession>A0A1H8WH23</accession>
<organism evidence="7 8">
    <name type="scientific">Trujillonella endophytica</name>
    <dbReference type="NCBI Taxonomy" id="673521"/>
    <lineage>
        <taxon>Bacteria</taxon>
        <taxon>Bacillati</taxon>
        <taxon>Actinomycetota</taxon>
        <taxon>Actinomycetes</taxon>
        <taxon>Geodermatophilales</taxon>
        <taxon>Geodermatophilaceae</taxon>
        <taxon>Trujillonella</taxon>
    </lineage>
</organism>
<dbReference type="RefSeq" id="WP_091948968.1">
    <property type="nucleotide sequence ID" value="NZ_FOEE01000020.1"/>
</dbReference>
<proteinExistence type="predicted"/>
<evidence type="ECO:0000313" key="7">
    <source>
        <dbReference type="EMBL" id="SEP26975.1"/>
    </source>
</evidence>
<evidence type="ECO:0000259" key="4">
    <source>
        <dbReference type="PROSITE" id="PS50883"/>
    </source>
</evidence>
<feature type="domain" description="GGDEF" evidence="6">
    <location>
        <begin position="482"/>
        <end position="615"/>
    </location>
</feature>
<dbReference type="InterPro" id="IPR003660">
    <property type="entry name" value="HAMP_dom"/>
</dbReference>
<dbReference type="Proteomes" id="UP000198960">
    <property type="component" value="Unassembled WGS sequence"/>
</dbReference>
<reference evidence="8" key="1">
    <citation type="submission" date="2016-10" db="EMBL/GenBank/DDBJ databases">
        <authorList>
            <person name="Varghese N."/>
            <person name="Submissions S."/>
        </authorList>
    </citation>
    <scope>NUCLEOTIDE SEQUENCE [LARGE SCALE GENOMIC DNA]</scope>
    <source>
        <strain evidence="8">DSM 45413</strain>
    </source>
</reference>
<dbReference type="InterPro" id="IPR043128">
    <property type="entry name" value="Rev_trsase/Diguanyl_cyclase"/>
</dbReference>
<dbReference type="InterPro" id="IPR035919">
    <property type="entry name" value="EAL_sf"/>
</dbReference>
<dbReference type="Gene3D" id="3.20.20.450">
    <property type="entry name" value="EAL domain"/>
    <property type="match status" value="1"/>
</dbReference>
<dbReference type="Pfam" id="PF00990">
    <property type="entry name" value="GGDEF"/>
    <property type="match status" value="1"/>
</dbReference>
<evidence type="ECO:0000259" key="6">
    <source>
        <dbReference type="PROSITE" id="PS50887"/>
    </source>
</evidence>
<dbReference type="PANTHER" id="PTHR44757:SF2">
    <property type="entry name" value="BIOFILM ARCHITECTURE MAINTENANCE PROTEIN MBAA"/>
    <property type="match status" value="1"/>
</dbReference>
<dbReference type="PANTHER" id="PTHR44757">
    <property type="entry name" value="DIGUANYLATE CYCLASE DGCP"/>
    <property type="match status" value="1"/>
</dbReference>
<sequence>MSTPTRRTRRGLPLWLYLATLALIPQVGVVGLTTYLVRDQQSEVESARRAEQAVQALAQLDVARNGVEDEIVPALSSAVIADRALAELLGLPASVVDSVAEETRGGMQATRVTTDEALAALPSDLPGSASAGRAEQDLHVVRASLDAAQLPVEDVFFRYLDVANSLAQAQAQAADAASAEEIPATTLRAIQDVEIVTTLAQSSARMFPLFLASQLDAGDLSAGSRIAGQASLLAYQDAVRRMGDLSQPELAFAWQTAHVDPLMTSLDAMLAAQAEGTLSPLTPADLIALMERGAERDVLLTALVDGAMGSLEEHAAGDVRSARSALESTLQFGLGLVLLSIVAGAAVALRITRALGVLADRAGRVSEGSLVDVEVAGPREVRTVSAALRQTVRTLRRLQDQAAAVARGDLDDRLLDQPLPGPLGEVVHASVQQMVTSVRQREELQVALAHRATHDPLTELPNRAQAVAAVAGALHRAQRSGGTTGLLFVDLDGFKAVNDRFGHACGDAVLRATATRMLSAVRAGDTVCRLGGDEFVVLVEQVEDERELVLLAERLVAAVSRPVHIDGVDVRVGASIGVAVSRDGGTDTDVFFAEADTAAYRAKARGRGRAEVFDDDLRRQLSARAETEAAIAAGLAAGEMCLEYQPVHDVMHGGVTGFEALVRWHRPGVGAVPPDQFVPVAEASALICDIDRWVLHEATRQLAEWRRAAPPSAGGPAPTVAVNISGRHLAEPSVVSDVADALAASGLPPALLVIEVTETVLVSDPMAYEHLATLREMGVGIAIDDFGTGYTSIGQLRHMPVDTLKIDRSFIGSTDPGHEELVALMIRAAHTFGLTVVAEGVEEPEQLERLRAESCDSAQGYLLHRPLPAAEAGALIGAVPAGLSA</sequence>
<dbReference type="CDD" id="cd01948">
    <property type="entry name" value="EAL"/>
    <property type="match status" value="1"/>
</dbReference>
<dbReference type="SMART" id="SM00267">
    <property type="entry name" value="GGDEF"/>
    <property type="match status" value="1"/>
</dbReference>
<keyword evidence="2 3" id="KW-1133">Transmembrane helix</keyword>
<feature type="domain" description="HAMP" evidence="5">
    <location>
        <begin position="349"/>
        <end position="400"/>
    </location>
</feature>
<evidence type="ECO:0000256" key="3">
    <source>
        <dbReference type="SAM" id="Phobius"/>
    </source>
</evidence>
<evidence type="ECO:0000256" key="2">
    <source>
        <dbReference type="ARBA" id="ARBA00022989"/>
    </source>
</evidence>
<dbReference type="GO" id="GO:0016020">
    <property type="term" value="C:membrane"/>
    <property type="evidence" value="ECO:0007669"/>
    <property type="project" value="InterPro"/>
</dbReference>
<dbReference type="SMART" id="SM00052">
    <property type="entry name" value="EAL"/>
    <property type="match status" value="1"/>
</dbReference>